<dbReference type="InterPro" id="IPR009797">
    <property type="entry name" value="DUF1367"/>
</dbReference>
<dbReference type="Proteomes" id="UP000188726">
    <property type="component" value="Unassembled WGS sequence"/>
</dbReference>
<evidence type="ECO:0000313" key="1">
    <source>
        <dbReference type="EMBL" id="OOE41376.1"/>
    </source>
</evidence>
<dbReference type="Pfam" id="PF07105">
    <property type="entry name" value="DUF1367"/>
    <property type="match status" value="1"/>
</dbReference>
<sequence>MQLSLVKLQGGTLMPLTDDDKSLIDKKRVGTVLEAHFKENRNPRFHRKFFALLNLGFDYWTPKGGAISPHERNLVCRFAKELSKLGGVEQTLQELASNYLDAMAAKRANIEVEKSFEAYRKWVVAEAGFYKTVTLPNGTVKREAKSISFARMDEREFDELYTASLTVIWNHILHGHFEDMGQVDNAVNTLLGFA</sequence>
<dbReference type="AlphaFoldDB" id="A0AB36K303"/>
<gene>
    <name evidence="1" type="ORF">BZG09_15650</name>
</gene>
<dbReference type="EMBL" id="MUEO01000060">
    <property type="protein sequence ID" value="OOE41376.1"/>
    <property type="molecule type" value="Genomic_DNA"/>
</dbReference>
<proteinExistence type="predicted"/>
<comment type="caution">
    <text evidence="1">The sequence shown here is derived from an EMBL/GenBank/DDBJ whole genome shotgun (WGS) entry which is preliminary data.</text>
</comment>
<evidence type="ECO:0008006" key="3">
    <source>
        <dbReference type="Google" id="ProtNLM"/>
    </source>
</evidence>
<organism evidence="1 2">
    <name type="scientific">Salinivibrio kushneri</name>
    <dbReference type="NCBI Taxonomy" id="1908198"/>
    <lineage>
        <taxon>Bacteria</taxon>
        <taxon>Pseudomonadati</taxon>
        <taxon>Pseudomonadota</taxon>
        <taxon>Gammaproteobacteria</taxon>
        <taxon>Vibrionales</taxon>
        <taxon>Vibrionaceae</taxon>
        <taxon>Salinivibrio</taxon>
    </lineage>
</organism>
<protein>
    <recommendedName>
        <fullName evidence="3">DUF1367 family protein</fullName>
    </recommendedName>
</protein>
<dbReference type="RefSeq" id="WP_077459539.1">
    <property type="nucleotide sequence ID" value="NZ_MUEO01000060.1"/>
</dbReference>
<name>A0AB36K303_9GAMM</name>
<reference evidence="1 2" key="1">
    <citation type="journal article" date="2017" name="Genome Announc.">
        <title>Draft Genome Sequences of Salinivibrio proteolyticus, Salinivibrio sharmensis, Salinivibrio siamensis, Salinivibrio costicola subsp. alcaliphilus, Salinivibrio costicola subsp. vallismortis, and 29 New Isolates Belonging to the Genus Salinivibrio.</title>
        <authorList>
            <person name="Lopez-Hermoso C."/>
            <person name="de la Haba R.R."/>
            <person name="Sanchez-Porro C."/>
            <person name="Bayliss S.C."/>
            <person name="Feil E.J."/>
            <person name="Ventosa A."/>
        </authorList>
    </citation>
    <scope>NUCLEOTIDE SEQUENCE [LARGE SCALE GENOMIC DNA]</scope>
    <source>
        <strain evidence="1 2">IC202</strain>
    </source>
</reference>
<evidence type="ECO:0000313" key="2">
    <source>
        <dbReference type="Proteomes" id="UP000188726"/>
    </source>
</evidence>
<accession>A0AB36K303</accession>